<dbReference type="EMBL" id="MU801913">
    <property type="protein sequence ID" value="KAJ3988142.1"/>
    <property type="molecule type" value="Genomic_DNA"/>
</dbReference>
<proteinExistence type="predicted"/>
<feature type="region of interest" description="Disordered" evidence="1">
    <location>
        <begin position="93"/>
        <end position="153"/>
    </location>
</feature>
<organism evidence="3 4">
    <name type="scientific">Lentinula detonsa</name>
    <dbReference type="NCBI Taxonomy" id="2804962"/>
    <lineage>
        <taxon>Eukaryota</taxon>
        <taxon>Fungi</taxon>
        <taxon>Dikarya</taxon>
        <taxon>Basidiomycota</taxon>
        <taxon>Agaricomycotina</taxon>
        <taxon>Agaricomycetes</taxon>
        <taxon>Agaricomycetidae</taxon>
        <taxon>Agaricales</taxon>
        <taxon>Marasmiineae</taxon>
        <taxon>Omphalotaceae</taxon>
        <taxon>Lentinula</taxon>
    </lineage>
</organism>
<dbReference type="Proteomes" id="UP001163850">
    <property type="component" value="Unassembled WGS sequence"/>
</dbReference>
<dbReference type="AlphaFoldDB" id="A0AA38Q6T7"/>
<reference evidence="3" key="1">
    <citation type="submission" date="2022-08" db="EMBL/GenBank/DDBJ databases">
        <authorList>
            <consortium name="DOE Joint Genome Institute"/>
            <person name="Min B."/>
            <person name="Riley R."/>
            <person name="Sierra-Patev S."/>
            <person name="Naranjo-Ortiz M."/>
            <person name="Looney B."/>
            <person name="Konkel Z."/>
            <person name="Slot J.C."/>
            <person name="Sakamoto Y."/>
            <person name="Steenwyk J.L."/>
            <person name="Rokas A."/>
            <person name="Carro J."/>
            <person name="Camarero S."/>
            <person name="Ferreira P."/>
            <person name="Molpeceres G."/>
            <person name="Ruiz-Duenas F.J."/>
            <person name="Serrano A."/>
            <person name="Henrissat B."/>
            <person name="Drula E."/>
            <person name="Hughes K.W."/>
            <person name="Mata J.L."/>
            <person name="Ishikawa N.K."/>
            <person name="Vargas-Isla R."/>
            <person name="Ushijima S."/>
            <person name="Smith C.A."/>
            <person name="Ahrendt S."/>
            <person name="Andreopoulos W."/>
            <person name="He G."/>
            <person name="Labutti K."/>
            <person name="Lipzen A."/>
            <person name="Ng V."/>
            <person name="Sandor L."/>
            <person name="Barry K."/>
            <person name="Martinez A.T."/>
            <person name="Xiao Y."/>
            <person name="Gibbons J.G."/>
            <person name="Terashima K."/>
            <person name="Hibbett D.S."/>
            <person name="Grigoriev I.V."/>
        </authorList>
    </citation>
    <scope>NUCLEOTIDE SEQUENCE</scope>
    <source>
        <strain evidence="3">TFB7829</strain>
    </source>
</reference>
<evidence type="ECO:0000313" key="3">
    <source>
        <dbReference type="EMBL" id="KAJ3988142.1"/>
    </source>
</evidence>
<feature type="transmembrane region" description="Helical" evidence="2">
    <location>
        <begin position="217"/>
        <end position="238"/>
    </location>
</feature>
<evidence type="ECO:0000313" key="4">
    <source>
        <dbReference type="Proteomes" id="UP001163850"/>
    </source>
</evidence>
<keyword evidence="2" id="KW-0812">Transmembrane</keyword>
<accession>A0AA38Q6T7</accession>
<evidence type="ECO:0008006" key="5">
    <source>
        <dbReference type="Google" id="ProtNLM"/>
    </source>
</evidence>
<comment type="caution">
    <text evidence="3">The sequence shown here is derived from an EMBL/GenBank/DDBJ whole genome shotgun (WGS) entry which is preliminary data.</text>
</comment>
<sequence length="379" mass="38817">MASPPVSPYYYILIWSENNASNTLTLLTSYIPFAIVLKEMDGPNIHIMQRQVLGSVLGGVGSIVSGVGSGINSAVSGVGAGVTSGLGDITSAILPSTTTPTTTSPPSSSTSVTTSASTTFPSSSTITSTSTSSSLTSTSSTTTSSSTSSSSVYSSSSTTSALSSASNTSPLASIYTSTSDGVKETITAFVTSSASPSPTQSATNSNGFLNNKPLEGFVFALCGLVAIVILVLVTTFALRRSRRKRMINEALSYEPTTTHGYIDDTERNITEKTRESYSSIGSSGSGLGPPYSVGPVATGPPGMGQQVAYGYERENPVYAPRSPNPAYDATRSYGPSYGIDRVPQAPVIYAPPAGVSQAALIQPGLLSTSARVPVPAMSP</sequence>
<protein>
    <recommendedName>
        <fullName evidence="5">Transmembrane protein</fullName>
    </recommendedName>
</protein>
<evidence type="ECO:0000256" key="1">
    <source>
        <dbReference type="SAM" id="MobiDB-lite"/>
    </source>
</evidence>
<keyword evidence="2" id="KW-0472">Membrane</keyword>
<evidence type="ECO:0000256" key="2">
    <source>
        <dbReference type="SAM" id="Phobius"/>
    </source>
</evidence>
<keyword evidence="2" id="KW-1133">Transmembrane helix</keyword>
<gene>
    <name evidence="3" type="ORF">F5890DRAFT_1471709</name>
</gene>
<name>A0AA38Q6T7_9AGAR</name>